<evidence type="ECO:0000313" key="1">
    <source>
        <dbReference type="EMBL" id="KAG6464792.1"/>
    </source>
</evidence>
<sequence length="100" mass="11619">MTHQEYRHLGKDYRIKIMSHMCKDFKDVYRGRLDRLTLERGLCLHVIRPQTSYSRCDLAAQRSSLVQLSSAHTTGLLFSNAVLKSSLQEQRFDTSIFISI</sequence>
<proteinExistence type="predicted"/>
<protein>
    <submittedName>
        <fullName evidence="1">Uncharacterized protein</fullName>
    </submittedName>
</protein>
<dbReference type="EMBL" id="JH669257">
    <property type="protein sequence ID" value="KAG6464792.1"/>
    <property type="molecule type" value="Genomic_DNA"/>
</dbReference>
<dbReference type="AlphaFoldDB" id="A0A921ZXU6"/>
<reference evidence="1" key="2">
    <citation type="submission" date="2020-12" db="EMBL/GenBank/DDBJ databases">
        <authorList>
            <person name="Kanost M."/>
        </authorList>
    </citation>
    <scope>NUCLEOTIDE SEQUENCE</scope>
</reference>
<dbReference type="Proteomes" id="UP000791440">
    <property type="component" value="Unassembled WGS sequence"/>
</dbReference>
<accession>A0A921ZXU6</accession>
<reference evidence="1" key="1">
    <citation type="journal article" date="2016" name="Insect Biochem. Mol. Biol.">
        <title>Multifaceted biological insights from a draft genome sequence of the tobacco hornworm moth, Manduca sexta.</title>
        <authorList>
            <person name="Kanost M.R."/>
            <person name="Arrese E.L."/>
            <person name="Cao X."/>
            <person name="Chen Y.R."/>
            <person name="Chellapilla S."/>
            <person name="Goldsmith M.R."/>
            <person name="Grosse-Wilde E."/>
            <person name="Heckel D.G."/>
            <person name="Herndon N."/>
            <person name="Jiang H."/>
            <person name="Papanicolaou A."/>
            <person name="Qu J."/>
            <person name="Soulages J.L."/>
            <person name="Vogel H."/>
            <person name="Walters J."/>
            <person name="Waterhouse R.M."/>
            <person name="Ahn S.J."/>
            <person name="Almeida F.C."/>
            <person name="An C."/>
            <person name="Aqrawi P."/>
            <person name="Bretschneider A."/>
            <person name="Bryant W.B."/>
            <person name="Bucks S."/>
            <person name="Chao H."/>
            <person name="Chevignon G."/>
            <person name="Christen J.M."/>
            <person name="Clarke D.F."/>
            <person name="Dittmer N.T."/>
            <person name="Ferguson L.C.F."/>
            <person name="Garavelou S."/>
            <person name="Gordon K.H.J."/>
            <person name="Gunaratna R.T."/>
            <person name="Han Y."/>
            <person name="Hauser F."/>
            <person name="He Y."/>
            <person name="Heidel-Fischer H."/>
            <person name="Hirsh A."/>
            <person name="Hu Y."/>
            <person name="Jiang H."/>
            <person name="Kalra D."/>
            <person name="Klinner C."/>
            <person name="Konig C."/>
            <person name="Kovar C."/>
            <person name="Kroll A.R."/>
            <person name="Kuwar S.S."/>
            <person name="Lee S.L."/>
            <person name="Lehman R."/>
            <person name="Li K."/>
            <person name="Li Z."/>
            <person name="Liang H."/>
            <person name="Lovelace S."/>
            <person name="Lu Z."/>
            <person name="Mansfield J.H."/>
            <person name="McCulloch K.J."/>
            <person name="Mathew T."/>
            <person name="Morton B."/>
            <person name="Muzny D.M."/>
            <person name="Neunemann D."/>
            <person name="Ongeri F."/>
            <person name="Pauchet Y."/>
            <person name="Pu L.L."/>
            <person name="Pyrousis I."/>
            <person name="Rao X.J."/>
            <person name="Redding A."/>
            <person name="Roesel C."/>
            <person name="Sanchez-Gracia A."/>
            <person name="Schaack S."/>
            <person name="Shukla A."/>
            <person name="Tetreau G."/>
            <person name="Wang Y."/>
            <person name="Xiong G.H."/>
            <person name="Traut W."/>
            <person name="Walsh T.K."/>
            <person name="Worley K.C."/>
            <person name="Wu D."/>
            <person name="Wu W."/>
            <person name="Wu Y.Q."/>
            <person name="Zhang X."/>
            <person name="Zou Z."/>
            <person name="Zucker H."/>
            <person name="Briscoe A.D."/>
            <person name="Burmester T."/>
            <person name="Clem R.J."/>
            <person name="Feyereisen R."/>
            <person name="Grimmelikhuijzen C.J.P."/>
            <person name="Hamodrakas S.J."/>
            <person name="Hansson B.S."/>
            <person name="Huguet E."/>
            <person name="Jermiin L.S."/>
            <person name="Lan Q."/>
            <person name="Lehman H.K."/>
            <person name="Lorenzen M."/>
            <person name="Merzendorfer H."/>
            <person name="Michalopoulos I."/>
            <person name="Morton D.B."/>
            <person name="Muthukrishnan S."/>
            <person name="Oakeshott J.G."/>
            <person name="Palmer W."/>
            <person name="Park Y."/>
            <person name="Passarelli A.L."/>
            <person name="Rozas J."/>
            <person name="Schwartz L.M."/>
            <person name="Smith W."/>
            <person name="Southgate A."/>
            <person name="Vilcinskas A."/>
            <person name="Vogt R."/>
            <person name="Wang P."/>
            <person name="Werren J."/>
            <person name="Yu X.Q."/>
            <person name="Zhou J.J."/>
            <person name="Brown S.J."/>
            <person name="Scherer S.E."/>
            <person name="Richards S."/>
            <person name="Blissard G.W."/>
        </authorList>
    </citation>
    <scope>NUCLEOTIDE SEQUENCE</scope>
</reference>
<keyword evidence="2" id="KW-1185">Reference proteome</keyword>
<evidence type="ECO:0000313" key="2">
    <source>
        <dbReference type="Proteomes" id="UP000791440"/>
    </source>
</evidence>
<organism evidence="1 2">
    <name type="scientific">Manduca sexta</name>
    <name type="common">Tobacco hawkmoth</name>
    <name type="synonym">Tobacco hornworm</name>
    <dbReference type="NCBI Taxonomy" id="7130"/>
    <lineage>
        <taxon>Eukaryota</taxon>
        <taxon>Metazoa</taxon>
        <taxon>Ecdysozoa</taxon>
        <taxon>Arthropoda</taxon>
        <taxon>Hexapoda</taxon>
        <taxon>Insecta</taxon>
        <taxon>Pterygota</taxon>
        <taxon>Neoptera</taxon>
        <taxon>Endopterygota</taxon>
        <taxon>Lepidoptera</taxon>
        <taxon>Glossata</taxon>
        <taxon>Ditrysia</taxon>
        <taxon>Bombycoidea</taxon>
        <taxon>Sphingidae</taxon>
        <taxon>Sphinginae</taxon>
        <taxon>Sphingini</taxon>
        <taxon>Manduca</taxon>
    </lineage>
</organism>
<name>A0A921ZXU6_MANSE</name>
<comment type="caution">
    <text evidence="1">The sequence shown here is derived from an EMBL/GenBank/DDBJ whole genome shotgun (WGS) entry which is preliminary data.</text>
</comment>
<gene>
    <name evidence="1" type="ORF">O3G_MSEX014732</name>
</gene>